<reference evidence="1 2" key="1">
    <citation type="submission" date="2018-08" db="EMBL/GenBank/DDBJ databases">
        <title>A genome reference for cultivated species of the human gut microbiota.</title>
        <authorList>
            <person name="Zou Y."/>
            <person name="Xue W."/>
            <person name="Luo G."/>
        </authorList>
    </citation>
    <scope>NUCLEOTIDE SEQUENCE [LARGE SCALE GENOMIC DNA]</scope>
    <source>
        <strain evidence="1 2">AM17-48</strain>
    </source>
</reference>
<dbReference type="Gene3D" id="2.60.40.10">
    <property type="entry name" value="Immunoglobulins"/>
    <property type="match status" value="1"/>
</dbReference>
<dbReference type="Pfam" id="PF14488">
    <property type="entry name" value="DUF4434"/>
    <property type="match status" value="1"/>
</dbReference>
<dbReference type="Proteomes" id="UP000283329">
    <property type="component" value="Unassembled WGS sequence"/>
</dbReference>
<dbReference type="Gene3D" id="3.20.20.80">
    <property type="entry name" value="Glycosidases"/>
    <property type="match status" value="1"/>
</dbReference>
<dbReference type="SUPFAM" id="SSF51445">
    <property type="entry name" value="(Trans)glycosidases"/>
    <property type="match status" value="1"/>
</dbReference>
<comment type="caution">
    <text evidence="1">The sequence shown here is derived from an EMBL/GenBank/DDBJ whole genome shotgun (WGS) entry which is preliminary data.</text>
</comment>
<evidence type="ECO:0000313" key="1">
    <source>
        <dbReference type="EMBL" id="RHH38381.1"/>
    </source>
</evidence>
<organism evidence="1 2">
    <name type="scientific">Bacteroides ovatus</name>
    <dbReference type="NCBI Taxonomy" id="28116"/>
    <lineage>
        <taxon>Bacteria</taxon>
        <taxon>Pseudomonadati</taxon>
        <taxon>Bacteroidota</taxon>
        <taxon>Bacteroidia</taxon>
        <taxon>Bacteroidales</taxon>
        <taxon>Bacteroidaceae</taxon>
        <taxon>Bacteroides</taxon>
    </lineage>
</organism>
<dbReference type="RefSeq" id="WP_008999249.1">
    <property type="nucleotide sequence ID" value="NZ_BAABYV010000001.1"/>
</dbReference>
<dbReference type="EMBL" id="QRJR01000053">
    <property type="protein sequence ID" value="RHH38381.1"/>
    <property type="molecule type" value="Genomic_DNA"/>
</dbReference>
<proteinExistence type="predicted"/>
<dbReference type="InterPro" id="IPR017853">
    <property type="entry name" value="GH"/>
</dbReference>
<gene>
    <name evidence="1" type="ORF">DW206_26085</name>
</gene>
<dbReference type="InterPro" id="IPR013783">
    <property type="entry name" value="Ig-like_fold"/>
</dbReference>
<accession>A0A3E5HV04</accession>
<dbReference type="AlphaFoldDB" id="A0A3E5HV04"/>
<name>A0A3E5HV04_BACOV</name>
<dbReference type="InterPro" id="IPR027849">
    <property type="entry name" value="DUF4434"/>
</dbReference>
<evidence type="ECO:0000313" key="2">
    <source>
        <dbReference type="Proteomes" id="UP000283329"/>
    </source>
</evidence>
<sequence length="464" mass="53325">MKRIFIIACIILTIASTAFAGECRVGLTLIPPGTITNKVDLDIRAGIVNKGNTQQDFYVSIYLNDVNQDSLIHFSRITLAPGSSREIKFSLKTTNKIGRNRIILKVKEKNEEFTISKDFEVINSEIRSTRLIDGAWAGLYHWSEIEGKYWNPDIKKMTDDQWRELVRSMHSIGMDVIVLQEVFRNQDYVGKHDLNINNYQGKAFYPSTLYSGRMPISAKDPIGAILSEADKLGMSVMMGVGMFAWFDFTVESLEWHKQVAKELWDMYGDHPSFYGFYVSEECAGNLYNSESTNEGQMIRKKEIVDFFREFKKYTSQFAPEKPVMLATNSMEILKGADTYPALLQNLDILCPFGFARMPEGDLTGKEAADILQKFCDDAGAHLWFDLEAFLFNPDNSLYPRPIDEIIRDLNLLDNFEKVLCYQYPGVFNNPKMSIRIGEERTIDLYNAYKTYMKKIKADRYNKIK</sequence>
<protein>
    <submittedName>
        <fullName evidence="1">DUF4434 domain-containing protein</fullName>
    </submittedName>
</protein>